<dbReference type="SUPFAM" id="SSF56037">
    <property type="entry name" value="PheT/TilS domain"/>
    <property type="match status" value="1"/>
</dbReference>
<sequence length="444" mass="52067">MEQEFLRANPELKTDQKVLLAVSTGVDSMVLLHLVEKLNVTIGVIHIDHQLRPESKIEAEFLQSYCKSHHLPLYTKVWEQPAEKNVEAEARKVRYNFFEAVMKQEKYDLLLTAHHGDDQLETLLMRLTRGGSFTGHSGIVRKQSFGTGVLLRPLLDFSKEEIYSYAEKEQVIYFEDATNQSLDYFRNRIRNNVIPELKKENPKILLHAQQFHQQLIWAGQLIEEALKENLRNIEFDGQRGSFSYDDMPSETNARYYFLSAFFQKMEEQTQIIVSQRQLFSLLDQMGHPVSQWSIDIGEGWRFVRRYQRFYFEKSPAINDEMFSLDENEQFDLPDSGRIILRKSENEPRNDAYQVPLPLTVKLPLRIRHRRAGDRIQLTESLSKRVNRYFIDKKIPTDERDRAWVVEDAAGEIVALLPFVNSYLSITTETDRIHYILDYTPQVAK</sequence>
<dbReference type="Proteomes" id="UP001249240">
    <property type="component" value="Unassembled WGS sequence"/>
</dbReference>
<dbReference type="PANTHER" id="PTHR43033">
    <property type="entry name" value="TRNA(ILE)-LYSIDINE SYNTHASE-RELATED"/>
    <property type="match status" value="1"/>
</dbReference>
<accession>A0AAW8T6Y1</accession>
<reference evidence="10" key="1">
    <citation type="submission" date="2023-03" db="EMBL/GenBank/DDBJ databases">
        <authorList>
            <person name="Shen W."/>
            <person name="Cai J."/>
        </authorList>
    </citation>
    <scope>NUCLEOTIDE SEQUENCE</scope>
    <source>
        <strain evidence="10">B646-2</strain>
    </source>
</reference>
<keyword evidence="5" id="KW-0547">Nucleotide-binding</keyword>
<evidence type="ECO:0000256" key="2">
    <source>
        <dbReference type="ARBA" id="ARBA00022490"/>
    </source>
</evidence>
<gene>
    <name evidence="8 10" type="primary">tilS</name>
    <name evidence="10" type="ORF">P7D78_19980</name>
</gene>
<dbReference type="PANTHER" id="PTHR43033:SF1">
    <property type="entry name" value="TRNA(ILE)-LYSIDINE SYNTHASE-RELATED"/>
    <property type="match status" value="1"/>
</dbReference>
<dbReference type="NCBIfam" id="TIGR02433">
    <property type="entry name" value="lysidine_TilS_C"/>
    <property type="match status" value="1"/>
</dbReference>
<dbReference type="GO" id="GO:0032267">
    <property type="term" value="F:tRNA(Ile)-lysidine synthase activity"/>
    <property type="evidence" value="ECO:0007669"/>
    <property type="project" value="UniProtKB-EC"/>
</dbReference>
<dbReference type="GO" id="GO:0005524">
    <property type="term" value="F:ATP binding"/>
    <property type="evidence" value="ECO:0007669"/>
    <property type="project" value="UniProtKB-KW"/>
</dbReference>
<name>A0AAW8T6Y1_9ENTE</name>
<dbReference type="CDD" id="cd01992">
    <property type="entry name" value="TilS_N"/>
    <property type="match status" value="1"/>
</dbReference>
<evidence type="ECO:0000259" key="9">
    <source>
        <dbReference type="SMART" id="SM00977"/>
    </source>
</evidence>
<keyword evidence="2 8" id="KW-0963">Cytoplasm</keyword>
<protein>
    <recommendedName>
        <fullName evidence="8">tRNA(Ile)-lysidine synthase</fullName>
        <ecNumber evidence="8">6.3.4.19</ecNumber>
    </recommendedName>
    <alternativeName>
        <fullName evidence="8">tRNA(Ile)-2-lysyl-cytidine synthase</fullName>
    </alternativeName>
    <alternativeName>
        <fullName evidence="8">tRNA(Ile)-lysidine synthetase</fullName>
    </alternativeName>
</protein>
<dbReference type="Gene3D" id="3.40.50.620">
    <property type="entry name" value="HUPs"/>
    <property type="match status" value="1"/>
</dbReference>
<evidence type="ECO:0000313" key="11">
    <source>
        <dbReference type="Proteomes" id="UP001249240"/>
    </source>
</evidence>
<dbReference type="GeneID" id="67041111"/>
<dbReference type="NCBIfam" id="TIGR02432">
    <property type="entry name" value="lysidine_TilS_N"/>
    <property type="match status" value="1"/>
</dbReference>
<dbReference type="InterPro" id="IPR012094">
    <property type="entry name" value="tRNA_Ile_lys_synt"/>
</dbReference>
<dbReference type="GO" id="GO:0005737">
    <property type="term" value="C:cytoplasm"/>
    <property type="evidence" value="ECO:0007669"/>
    <property type="project" value="UniProtKB-SubCell"/>
</dbReference>
<evidence type="ECO:0000256" key="7">
    <source>
        <dbReference type="ARBA" id="ARBA00048539"/>
    </source>
</evidence>
<comment type="subcellular location">
    <subcellularLocation>
        <location evidence="1 8">Cytoplasm</location>
    </subcellularLocation>
</comment>
<evidence type="ECO:0000256" key="4">
    <source>
        <dbReference type="ARBA" id="ARBA00022694"/>
    </source>
</evidence>
<comment type="similarity">
    <text evidence="8">Belongs to the tRNA(Ile)-lysidine synthase family.</text>
</comment>
<dbReference type="RefSeq" id="WP_010745333.1">
    <property type="nucleotide sequence ID" value="NZ_BAAAXM010000015.1"/>
</dbReference>
<dbReference type="EC" id="6.3.4.19" evidence="8"/>
<dbReference type="Pfam" id="PF01171">
    <property type="entry name" value="ATP_bind_3"/>
    <property type="match status" value="1"/>
</dbReference>
<evidence type="ECO:0000313" key="10">
    <source>
        <dbReference type="EMBL" id="MDT2540389.1"/>
    </source>
</evidence>
<evidence type="ECO:0000256" key="3">
    <source>
        <dbReference type="ARBA" id="ARBA00022598"/>
    </source>
</evidence>
<dbReference type="GO" id="GO:0006400">
    <property type="term" value="P:tRNA modification"/>
    <property type="evidence" value="ECO:0007669"/>
    <property type="project" value="UniProtKB-UniRule"/>
</dbReference>
<dbReference type="InterPro" id="IPR014729">
    <property type="entry name" value="Rossmann-like_a/b/a_fold"/>
</dbReference>
<evidence type="ECO:0000256" key="6">
    <source>
        <dbReference type="ARBA" id="ARBA00022840"/>
    </source>
</evidence>
<dbReference type="SUPFAM" id="SSF52402">
    <property type="entry name" value="Adenine nucleotide alpha hydrolases-like"/>
    <property type="match status" value="1"/>
</dbReference>
<comment type="caution">
    <text evidence="8">Lacks conserved residue(s) required for the propagation of feature annotation.</text>
</comment>
<dbReference type="InterPro" id="IPR012795">
    <property type="entry name" value="tRNA_Ile_lys_synt_N"/>
</dbReference>
<dbReference type="InterPro" id="IPR012796">
    <property type="entry name" value="Lysidine-tRNA-synth_C"/>
</dbReference>
<feature type="domain" description="Lysidine-tRNA(Ile) synthetase C-terminal" evidence="9">
    <location>
        <begin position="364"/>
        <end position="438"/>
    </location>
</feature>
<dbReference type="SMART" id="SM00977">
    <property type="entry name" value="TilS_C"/>
    <property type="match status" value="1"/>
</dbReference>
<organism evidence="10 11">
    <name type="scientific">Enterococcus raffinosus</name>
    <dbReference type="NCBI Taxonomy" id="71452"/>
    <lineage>
        <taxon>Bacteria</taxon>
        <taxon>Bacillati</taxon>
        <taxon>Bacillota</taxon>
        <taxon>Bacilli</taxon>
        <taxon>Lactobacillales</taxon>
        <taxon>Enterococcaceae</taxon>
        <taxon>Enterococcus</taxon>
    </lineage>
</organism>
<dbReference type="Pfam" id="PF11734">
    <property type="entry name" value="TilS_C"/>
    <property type="match status" value="1"/>
</dbReference>
<evidence type="ECO:0000256" key="5">
    <source>
        <dbReference type="ARBA" id="ARBA00022741"/>
    </source>
</evidence>
<dbReference type="HAMAP" id="MF_01161">
    <property type="entry name" value="tRNA_Ile_lys_synt"/>
    <property type="match status" value="1"/>
</dbReference>
<keyword evidence="6" id="KW-0067">ATP-binding</keyword>
<proteinExistence type="inferred from homology"/>
<keyword evidence="4 8" id="KW-0819">tRNA processing</keyword>
<dbReference type="EMBL" id="JARPXM010000038">
    <property type="protein sequence ID" value="MDT2540389.1"/>
    <property type="molecule type" value="Genomic_DNA"/>
</dbReference>
<comment type="catalytic activity">
    <reaction evidence="7 8">
        <text>cytidine(34) in tRNA(Ile2) + L-lysine + ATP = lysidine(34) in tRNA(Ile2) + AMP + diphosphate + H(+)</text>
        <dbReference type="Rhea" id="RHEA:43744"/>
        <dbReference type="Rhea" id="RHEA-COMP:10625"/>
        <dbReference type="Rhea" id="RHEA-COMP:10670"/>
        <dbReference type="ChEBI" id="CHEBI:15378"/>
        <dbReference type="ChEBI" id="CHEBI:30616"/>
        <dbReference type="ChEBI" id="CHEBI:32551"/>
        <dbReference type="ChEBI" id="CHEBI:33019"/>
        <dbReference type="ChEBI" id="CHEBI:82748"/>
        <dbReference type="ChEBI" id="CHEBI:83665"/>
        <dbReference type="ChEBI" id="CHEBI:456215"/>
        <dbReference type="EC" id="6.3.4.19"/>
    </reaction>
</comment>
<comment type="function">
    <text evidence="8">Ligates lysine onto the cytidine present at position 34 of the AUA codon-specific tRNA(Ile) that contains the anticodon CAU, in an ATP-dependent manner. Cytidine is converted to lysidine, thus changing the amino acid specificity of the tRNA from methionine to isoleucine.</text>
</comment>
<dbReference type="AlphaFoldDB" id="A0AAW8T6Y1"/>
<keyword evidence="3 8" id="KW-0436">Ligase</keyword>
<evidence type="ECO:0000256" key="8">
    <source>
        <dbReference type="HAMAP-Rule" id="MF_01161"/>
    </source>
</evidence>
<comment type="caution">
    <text evidence="10">The sequence shown here is derived from an EMBL/GenBank/DDBJ whole genome shotgun (WGS) entry which is preliminary data.</text>
</comment>
<evidence type="ECO:0000256" key="1">
    <source>
        <dbReference type="ARBA" id="ARBA00004496"/>
    </source>
</evidence>
<dbReference type="InterPro" id="IPR011063">
    <property type="entry name" value="TilS/TtcA_N"/>
</dbReference>